<evidence type="ECO:0000313" key="1">
    <source>
        <dbReference type="EMBL" id="QJY51225.1"/>
    </source>
</evidence>
<dbReference type="Proteomes" id="UP000505377">
    <property type="component" value="Plasmid unnamed3"/>
</dbReference>
<evidence type="ECO:0000313" key="2">
    <source>
        <dbReference type="Proteomes" id="UP000505377"/>
    </source>
</evidence>
<dbReference type="KEGG" id="pbro:HOP40_35170"/>
<protein>
    <submittedName>
        <fullName evidence="1">Uncharacterized protein</fullName>
    </submittedName>
</protein>
<organism evidence="1 2">
    <name type="scientific">Pseudonocardia broussonetiae</name>
    <dbReference type="NCBI Taxonomy" id="2736640"/>
    <lineage>
        <taxon>Bacteria</taxon>
        <taxon>Bacillati</taxon>
        <taxon>Actinomycetota</taxon>
        <taxon>Actinomycetes</taxon>
        <taxon>Pseudonocardiales</taxon>
        <taxon>Pseudonocardiaceae</taxon>
        <taxon>Pseudonocardia</taxon>
    </lineage>
</organism>
<gene>
    <name evidence="1" type="ORF">HOP40_35170</name>
</gene>
<reference evidence="1 2" key="1">
    <citation type="submission" date="2020-05" db="EMBL/GenBank/DDBJ databases">
        <authorList>
            <person name="Mo P."/>
        </authorList>
    </citation>
    <scope>NUCLEOTIDE SEQUENCE [LARGE SCALE GENOMIC DNA]</scope>
    <source>
        <strain evidence="1 2">Gen01</strain>
        <plasmid evidence="1 2">unnamed3</plasmid>
    </source>
</reference>
<name>A0A6M6JUY2_9PSEU</name>
<keyword evidence="2" id="KW-1185">Reference proteome</keyword>
<dbReference type="AlphaFoldDB" id="A0A6M6JUY2"/>
<dbReference type="EMBL" id="CP053567">
    <property type="protein sequence ID" value="QJY51225.1"/>
    <property type="molecule type" value="Genomic_DNA"/>
</dbReference>
<sequence>MNLVLTVLQALAVVAVLAGGAILLPLGAALVVDGLIVLAVATAAEHIVSGRRSAPSVRRSGPNAEEVA</sequence>
<geneLocation type="plasmid" evidence="1 2">
    <name>unnamed3</name>
</geneLocation>
<keyword evidence="1" id="KW-0614">Plasmid</keyword>
<dbReference type="RefSeq" id="WP_172170111.1">
    <property type="nucleotide sequence ID" value="NZ_CP053567.1"/>
</dbReference>
<accession>A0A6M6JUY2</accession>
<proteinExistence type="predicted"/>